<proteinExistence type="predicted"/>
<evidence type="ECO:0000313" key="3">
    <source>
        <dbReference type="Proteomes" id="UP000630923"/>
    </source>
</evidence>
<dbReference type="Proteomes" id="UP000630923">
    <property type="component" value="Unassembled WGS sequence"/>
</dbReference>
<evidence type="ECO:0000313" key="2">
    <source>
        <dbReference type="EMBL" id="GHF25003.1"/>
    </source>
</evidence>
<keyword evidence="3" id="KW-1185">Reference proteome</keyword>
<sequence>MPTIARILLGLLLSGFAAQAEDKASPQLTLYTVENSPFSYIDEQTGSFTGAGHDVLMRLLKETGITYSVAISDLPFKRLLRKIETSDNTCFFVLNRTKSREDRYQWVGPLVSGGWAFYKRPGSDVQVASFEDLKKYVITGLQFTAPIVALQNEGIDVLDRPTNADALKLIAAGRADLILGGVVDIPVRLKEHGYPQMELAYHWKVSQLSLGCSLTTDKALIDALNTANTPLTAYRAAVLKEYVDAVKVSDQPN</sequence>
<evidence type="ECO:0000256" key="1">
    <source>
        <dbReference type="SAM" id="SignalP"/>
    </source>
</evidence>
<evidence type="ECO:0008006" key="4">
    <source>
        <dbReference type="Google" id="ProtNLM"/>
    </source>
</evidence>
<comment type="caution">
    <text evidence="2">The sequence shown here is derived from an EMBL/GenBank/DDBJ whole genome shotgun (WGS) entry which is preliminary data.</text>
</comment>
<reference evidence="2" key="1">
    <citation type="journal article" date="2014" name="Int. J. Syst. Evol. Microbiol.">
        <title>Complete genome sequence of Corynebacterium casei LMG S-19264T (=DSM 44701T), isolated from a smear-ripened cheese.</title>
        <authorList>
            <consortium name="US DOE Joint Genome Institute (JGI-PGF)"/>
            <person name="Walter F."/>
            <person name="Albersmeier A."/>
            <person name="Kalinowski J."/>
            <person name="Ruckert C."/>
        </authorList>
    </citation>
    <scope>NUCLEOTIDE SEQUENCE</scope>
    <source>
        <strain evidence="2">KCTC 42590</strain>
    </source>
</reference>
<dbReference type="PANTHER" id="PTHR38834">
    <property type="entry name" value="PERIPLASMIC SUBSTRATE BINDING PROTEIN FAMILY 3"/>
    <property type="match status" value="1"/>
</dbReference>
<protein>
    <recommendedName>
        <fullName evidence="4">Solute-binding protein family 3/N-terminal domain-containing protein</fullName>
    </recommendedName>
</protein>
<gene>
    <name evidence="2" type="ORF">GCM10017044_19720</name>
</gene>
<dbReference type="EMBL" id="BNCI01000002">
    <property type="protein sequence ID" value="GHF25003.1"/>
    <property type="molecule type" value="Genomic_DNA"/>
</dbReference>
<dbReference type="PANTHER" id="PTHR38834:SF3">
    <property type="entry name" value="SOLUTE-BINDING PROTEIN FAMILY 3_N-TERMINAL DOMAIN-CONTAINING PROTEIN"/>
    <property type="match status" value="1"/>
</dbReference>
<organism evidence="2 3">
    <name type="scientific">Kordiimonas sediminis</name>
    <dbReference type="NCBI Taxonomy" id="1735581"/>
    <lineage>
        <taxon>Bacteria</taxon>
        <taxon>Pseudomonadati</taxon>
        <taxon>Pseudomonadota</taxon>
        <taxon>Alphaproteobacteria</taxon>
        <taxon>Kordiimonadales</taxon>
        <taxon>Kordiimonadaceae</taxon>
        <taxon>Kordiimonas</taxon>
    </lineage>
</organism>
<feature type="signal peptide" evidence="1">
    <location>
        <begin position="1"/>
        <end position="20"/>
    </location>
</feature>
<reference evidence="2" key="2">
    <citation type="submission" date="2020-09" db="EMBL/GenBank/DDBJ databases">
        <authorList>
            <person name="Sun Q."/>
            <person name="Kim S."/>
        </authorList>
    </citation>
    <scope>NUCLEOTIDE SEQUENCE</scope>
    <source>
        <strain evidence="2">KCTC 42590</strain>
    </source>
</reference>
<dbReference type="SUPFAM" id="SSF53850">
    <property type="entry name" value="Periplasmic binding protein-like II"/>
    <property type="match status" value="1"/>
</dbReference>
<accession>A0A919AU25</accession>
<dbReference type="AlphaFoldDB" id="A0A919AU25"/>
<name>A0A919AU25_9PROT</name>
<keyword evidence="1" id="KW-0732">Signal</keyword>
<feature type="chain" id="PRO_5036780008" description="Solute-binding protein family 3/N-terminal domain-containing protein" evidence="1">
    <location>
        <begin position="21"/>
        <end position="253"/>
    </location>
</feature>
<dbReference type="Gene3D" id="3.40.190.10">
    <property type="entry name" value="Periplasmic binding protein-like II"/>
    <property type="match status" value="2"/>
</dbReference>